<name>A0ABR1RG46_9PEZI</name>
<evidence type="ECO:0000313" key="5">
    <source>
        <dbReference type="Proteomes" id="UP001396898"/>
    </source>
</evidence>
<evidence type="ECO:0000256" key="3">
    <source>
        <dbReference type="SAM" id="MobiDB-lite"/>
    </source>
</evidence>
<dbReference type="InterPro" id="IPR016477">
    <property type="entry name" value="Fructo-/Ketosamine-3-kinase"/>
</dbReference>
<protein>
    <recommendedName>
        <fullName evidence="1">protein-ribulosamine 3-kinase</fullName>
        <ecNumber evidence="1">2.7.1.172</ecNumber>
    </recommendedName>
</protein>
<dbReference type="InterPro" id="IPR011009">
    <property type="entry name" value="Kinase-like_dom_sf"/>
</dbReference>
<comment type="catalytic activity">
    <reaction evidence="2">
        <text>N(6)-D-ribulosyl-L-lysyl-[protein] + ATP = N(6)-(3-O-phospho-D-ribulosyl)-L-lysyl-[protein] + ADP + H(+)</text>
        <dbReference type="Rhea" id="RHEA:48432"/>
        <dbReference type="Rhea" id="RHEA-COMP:12103"/>
        <dbReference type="Rhea" id="RHEA-COMP:12104"/>
        <dbReference type="ChEBI" id="CHEBI:15378"/>
        <dbReference type="ChEBI" id="CHEBI:30616"/>
        <dbReference type="ChEBI" id="CHEBI:90418"/>
        <dbReference type="ChEBI" id="CHEBI:90420"/>
        <dbReference type="ChEBI" id="CHEBI:456216"/>
        <dbReference type="EC" id="2.7.1.172"/>
    </reaction>
    <physiologicalReaction direction="left-to-right" evidence="2">
        <dbReference type="Rhea" id="RHEA:48433"/>
    </physiologicalReaction>
</comment>
<dbReference type="EMBL" id="JAQQWI010000015">
    <property type="protein sequence ID" value="KAK8012239.1"/>
    <property type="molecule type" value="Genomic_DNA"/>
</dbReference>
<gene>
    <name evidence="4" type="ORF">PG991_009614</name>
</gene>
<feature type="region of interest" description="Disordered" evidence="3">
    <location>
        <begin position="1"/>
        <end position="24"/>
    </location>
</feature>
<proteinExistence type="predicted"/>
<organism evidence="4 5">
    <name type="scientific">Apiospora marii</name>
    <dbReference type="NCBI Taxonomy" id="335849"/>
    <lineage>
        <taxon>Eukaryota</taxon>
        <taxon>Fungi</taxon>
        <taxon>Dikarya</taxon>
        <taxon>Ascomycota</taxon>
        <taxon>Pezizomycotina</taxon>
        <taxon>Sordariomycetes</taxon>
        <taxon>Xylariomycetidae</taxon>
        <taxon>Amphisphaeriales</taxon>
        <taxon>Apiosporaceae</taxon>
        <taxon>Apiospora</taxon>
    </lineage>
</organism>
<evidence type="ECO:0000256" key="1">
    <source>
        <dbReference type="ARBA" id="ARBA00011961"/>
    </source>
</evidence>
<accession>A0ABR1RG46</accession>
<dbReference type="SUPFAM" id="SSF56112">
    <property type="entry name" value="Protein kinase-like (PK-like)"/>
    <property type="match status" value="1"/>
</dbReference>
<sequence length="258" mass="28629">MSSQVQVAEQASSENANTETDPQVLSALPTGCRVLSTRAHGASFWALTSRIEVELHDGTPQSFFIKAVSGETGRKMVEGEFTSMKAIHTLLPDFAPAPIAHGTYELVPDTHFFLCEFRDMVEDMPEPRNFATQLAALHQISQSPNGKFGFHTTTYSGNLPQFTDWEDSWEVFFTKNLKQALDLERQAKGPDPELDSILPTLFDVVIPRLLRPLESKGRSVKPCLVHGDLWYANSGIDAATGQCLVFDACCFYAHNECE</sequence>
<dbReference type="PANTHER" id="PTHR12149">
    <property type="entry name" value="FRUCTOSAMINE 3 KINASE-RELATED PROTEIN"/>
    <property type="match status" value="1"/>
</dbReference>
<dbReference type="Gene3D" id="3.90.1200.10">
    <property type="match status" value="1"/>
</dbReference>
<feature type="compositionally biased region" description="Low complexity" evidence="3">
    <location>
        <begin position="1"/>
        <end position="14"/>
    </location>
</feature>
<reference evidence="4 5" key="1">
    <citation type="submission" date="2023-01" db="EMBL/GenBank/DDBJ databases">
        <title>Analysis of 21 Apiospora genomes using comparative genomics revels a genus with tremendous synthesis potential of carbohydrate active enzymes and secondary metabolites.</title>
        <authorList>
            <person name="Sorensen T."/>
        </authorList>
    </citation>
    <scope>NUCLEOTIDE SEQUENCE [LARGE SCALE GENOMIC DNA]</scope>
    <source>
        <strain evidence="4 5">CBS 20057</strain>
    </source>
</reference>
<dbReference type="Proteomes" id="UP001396898">
    <property type="component" value="Unassembled WGS sequence"/>
</dbReference>
<comment type="caution">
    <text evidence="4">The sequence shown here is derived from an EMBL/GenBank/DDBJ whole genome shotgun (WGS) entry which is preliminary data.</text>
</comment>
<keyword evidence="5" id="KW-1185">Reference proteome</keyword>
<evidence type="ECO:0000313" key="4">
    <source>
        <dbReference type="EMBL" id="KAK8012239.1"/>
    </source>
</evidence>
<dbReference type="PANTHER" id="PTHR12149:SF8">
    <property type="entry name" value="PROTEIN-RIBULOSAMINE 3-KINASE"/>
    <property type="match status" value="1"/>
</dbReference>
<dbReference type="EC" id="2.7.1.172" evidence="1"/>
<evidence type="ECO:0000256" key="2">
    <source>
        <dbReference type="ARBA" id="ARBA00048655"/>
    </source>
</evidence>
<dbReference type="Pfam" id="PF03881">
    <property type="entry name" value="Fructosamin_kin"/>
    <property type="match status" value="1"/>
</dbReference>